<reference evidence="3 4" key="1">
    <citation type="submission" date="2018-11" db="EMBL/GenBank/DDBJ databases">
        <title>The genome draft of YIM 96095.</title>
        <authorList>
            <person name="Tang S.-K."/>
            <person name="Chunyu W.-X."/>
            <person name="Feng Y.-Z."/>
        </authorList>
    </citation>
    <scope>NUCLEOTIDE SEQUENCE [LARGE SCALE GENOMIC DNA]</scope>
    <source>
        <strain evidence="3 4">YIM 96095</strain>
    </source>
</reference>
<sequence>MAGWVAAAAVAVAASVAAVSVARGGLLSHPAQPMTDQEVQEELAEGPPPASPTPTGDPADGGGNESGDGSPSPATSHSPTGAQPSGQLGSVPDDADSGENEAVFPSDGGTVLARCADGVVELVWWVAEQGYSIDDVTPGPAPEAEVEFEGGGGEFELSVSCADGEPHASVEGDD</sequence>
<feature type="chain" id="PRO_5018037714" description="Septum formation initiator" evidence="2">
    <location>
        <begin position="23"/>
        <end position="174"/>
    </location>
</feature>
<comment type="caution">
    <text evidence="3">The sequence shown here is derived from an EMBL/GenBank/DDBJ whole genome shotgun (WGS) entry which is preliminary data.</text>
</comment>
<organism evidence="3 4">
    <name type="scientific">Halostreptopolyspora alba</name>
    <dbReference type="NCBI Taxonomy" id="2487137"/>
    <lineage>
        <taxon>Bacteria</taxon>
        <taxon>Bacillati</taxon>
        <taxon>Actinomycetota</taxon>
        <taxon>Actinomycetes</taxon>
        <taxon>Streptosporangiales</taxon>
        <taxon>Nocardiopsidaceae</taxon>
        <taxon>Halostreptopolyspora</taxon>
    </lineage>
</organism>
<feature type="signal peptide" evidence="2">
    <location>
        <begin position="1"/>
        <end position="22"/>
    </location>
</feature>
<evidence type="ECO:0000313" key="3">
    <source>
        <dbReference type="EMBL" id="RNL85699.1"/>
    </source>
</evidence>
<feature type="region of interest" description="Disordered" evidence="1">
    <location>
        <begin position="135"/>
        <end position="174"/>
    </location>
</feature>
<feature type="compositionally biased region" description="Polar residues" evidence="1">
    <location>
        <begin position="67"/>
        <end position="88"/>
    </location>
</feature>
<feature type="compositionally biased region" description="Basic and acidic residues" evidence="1">
    <location>
        <begin position="164"/>
        <end position="174"/>
    </location>
</feature>
<name>A0A3N0ED74_9ACTN</name>
<accession>A0A3N0ED74</accession>
<protein>
    <recommendedName>
        <fullName evidence="5">Septum formation initiator</fullName>
    </recommendedName>
</protein>
<dbReference type="EMBL" id="RJMB01000005">
    <property type="protein sequence ID" value="RNL85699.1"/>
    <property type="molecule type" value="Genomic_DNA"/>
</dbReference>
<evidence type="ECO:0000256" key="1">
    <source>
        <dbReference type="SAM" id="MobiDB-lite"/>
    </source>
</evidence>
<proteinExistence type="predicted"/>
<dbReference type="Proteomes" id="UP000269198">
    <property type="component" value="Unassembled WGS sequence"/>
</dbReference>
<gene>
    <name evidence="3" type="ORF">EFW17_06925</name>
</gene>
<keyword evidence="4" id="KW-1185">Reference proteome</keyword>
<evidence type="ECO:0000313" key="4">
    <source>
        <dbReference type="Proteomes" id="UP000269198"/>
    </source>
</evidence>
<dbReference type="AlphaFoldDB" id="A0A3N0ED74"/>
<evidence type="ECO:0008006" key="5">
    <source>
        <dbReference type="Google" id="ProtNLM"/>
    </source>
</evidence>
<evidence type="ECO:0000256" key="2">
    <source>
        <dbReference type="SAM" id="SignalP"/>
    </source>
</evidence>
<feature type="region of interest" description="Disordered" evidence="1">
    <location>
        <begin position="27"/>
        <end position="109"/>
    </location>
</feature>
<keyword evidence="2" id="KW-0732">Signal</keyword>